<protein>
    <recommendedName>
        <fullName evidence="5">NADH dehydrogenase [ubiquinone] 1 beta subcomplex subunit 7</fullName>
    </recommendedName>
</protein>
<evidence type="ECO:0000313" key="15">
    <source>
        <dbReference type="Proteomes" id="UP001056384"/>
    </source>
</evidence>
<evidence type="ECO:0000256" key="11">
    <source>
        <dbReference type="ARBA" id="ARBA00023136"/>
    </source>
</evidence>
<keyword evidence="10" id="KW-0496">Mitochondrion</keyword>
<evidence type="ECO:0000256" key="6">
    <source>
        <dbReference type="ARBA" id="ARBA00022448"/>
    </source>
</evidence>
<dbReference type="GO" id="GO:0005743">
    <property type="term" value="C:mitochondrial inner membrane"/>
    <property type="evidence" value="ECO:0007669"/>
    <property type="project" value="UniProtKB-SubCell"/>
</dbReference>
<feature type="region of interest" description="Disordered" evidence="13">
    <location>
        <begin position="1"/>
        <end position="34"/>
    </location>
</feature>
<keyword evidence="15" id="KW-1185">Reference proteome</keyword>
<dbReference type="PROSITE" id="PS51808">
    <property type="entry name" value="CHCH"/>
    <property type="match status" value="1"/>
</dbReference>
<keyword evidence="6" id="KW-0813">Transport</keyword>
<evidence type="ECO:0000256" key="12">
    <source>
        <dbReference type="ARBA" id="ARBA00023157"/>
    </source>
</evidence>
<reference evidence="14" key="1">
    <citation type="submission" date="2022-06" db="EMBL/GenBank/DDBJ databases">
        <title>Complete genome sequences of two strains of the flax pathogen Septoria linicola.</title>
        <authorList>
            <person name="Lapalu N."/>
            <person name="Simon A."/>
            <person name="Demenou B."/>
            <person name="Paumier D."/>
            <person name="Guillot M.-P."/>
            <person name="Gout L."/>
            <person name="Valade R."/>
        </authorList>
    </citation>
    <scope>NUCLEOTIDE SEQUENCE</scope>
    <source>
        <strain evidence="14">SE15195</strain>
    </source>
</reference>
<evidence type="ECO:0000256" key="3">
    <source>
        <dbReference type="ARBA" id="ARBA00004637"/>
    </source>
</evidence>
<keyword evidence="11" id="KW-0472">Membrane</keyword>
<gene>
    <name evidence="14" type="ORF">Slin15195_G011370</name>
</gene>
<organism evidence="14 15">
    <name type="scientific">Septoria linicola</name>
    <dbReference type="NCBI Taxonomy" id="215465"/>
    <lineage>
        <taxon>Eukaryota</taxon>
        <taxon>Fungi</taxon>
        <taxon>Dikarya</taxon>
        <taxon>Ascomycota</taxon>
        <taxon>Pezizomycotina</taxon>
        <taxon>Dothideomycetes</taxon>
        <taxon>Dothideomycetidae</taxon>
        <taxon>Mycosphaerellales</taxon>
        <taxon>Mycosphaerellaceae</taxon>
        <taxon>Septoria</taxon>
    </lineage>
</organism>
<keyword evidence="8" id="KW-0999">Mitochondrion inner membrane</keyword>
<keyword evidence="9" id="KW-0249">Electron transport</keyword>
<dbReference type="EMBL" id="CP099418">
    <property type="protein sequence ID" value="USW47818.1"/>
    <property type="molecule type" value="Genomic_DNA"/>
</dbReference>
<evidence type="ECO:0000256" key="1">
    <source>
        <dbReference type="ARBA" id="ARBA00003195"/>
    </source>
</evidence>
<comment type="similarity">
    <text evidence="4">Belongs to the complex I NDUFB7 subunit family.</text>
</comment>
<comment type="subcellular location">
    <subcellularLocation>
        <location evidence="3">Mitochondrion inner membrane</location>
        <topology evidence="3">Peripheral membrane protein</topology>
    </subcellularLocation>
    <subcellularLocation>
        <location evidence="2">Mitochondrion intermembrane space</location>
    </subcellularLocation>
</comment>
<dbReference type="OrthoDB" id="268414at2759"/>
<feature type="compositionally biased region" description="Polar residues" evidence="13">
    <location>
        <begin position="1"/>
        <end position="11"/>
    </location>
</feature>
<dbReference type="Pfam" id="PF05676">
    <property type="entry name" value="NDUF_B7"/>
    <property type="match status" value="1"/>
</dbReference>
<evidence type="ECO:0000256" key="10">
    <source>
        <dbReference type="ARBA" id="ARBA00023128"/>
    </source>
</evidence>
<evidence type="ECO:0000256" key="2">
    <source>
        <dbReference type="ARBA" id="ARBA00004569"/>
    </source>
</evidence>
<dbReference type="InterPro" id="IPR008698">
    <property type="entry name" value="NDUB7"/>
</dbReference>
<dbReference type="Proteomes" id="UP001056384">
    <property type="component" value="Chromosome 1"/>
</dbReference>
<dbReference type="AlphaFoldDB" id="A0A9Q9AKI2"/>
<evidence type="ECO:0000256" key="7">
    <source>
        <dbReference type="ARBA" id="ARBA00022660"/>
    </source>
</evidence>
<dbReference type="PANTHER" id="PTHR20900:SF0">
    <property type="entry name" value="NADH DEHYDROGENASE [UBIQUINONE] 1 BETA SUBCOMPLEX SUBUNIT 7"/>
    <property type="match status" value="1"/>
</dbReference>
<evidence type="ECO:0000256" key="9">
    <source>
        <dbReference type="ARBA" id="ARBA00022982"/>
    </source>
</evidence>
<evidence type="ECO:0000256" key="4">
    <source>
        <dbReference type="ARBA" id="ARBA00008006"/>
    </source>
</evidence>
<proteinExistence type="inferred from homology"/>
<evidence type="ECO:0000256" key="5">
    <source>
        <dbReference type="ARBA" id="ARBA00018677"/>
    </source>
</evidence>
<keyword evidence="12" id="KW-1015">Disulfide bond</keyword>
<dbReference type="GO" id="GO:0005758">
    <property type="term" value="C:mitochondrial intermembrane space"/>
    <property type="evidence" value="ECO:0007669"/>
    <property type="project" value="UniProtKB-SubCell"/>
</dbReference>
<evidence type="ECO:0000256" key="13">
    <source>
        <dbReference type="SAM" id="MobiDB-lite"/>
    </source>
</evidence>
<dbReference type="PANTHER" id="PTHR20900">
    <property type="entry name" value="NADH:UBIQUINONE OXIDOREDUCTASE B18-LIKE SUBUNIT"/>
    <property type="match status" value="1"/>
</dbReference>
<evidence type="ECO:0000313" key="14">
    <source>
        <dbReference type="EMBL" id="USW47818.1"/>
    </source>
</evidence>
<comment type="function">
    <text evidence="1">Accessory subunit of the mitochondrial membrane respiratory chain NADH dehydrogenase (Complex I), that is believed not to be involved in catalysis. Complex I functions in the transfer of electrons from NADH to the respiratory chain. The immediate electron acceptor for the enzyme is believed to be ubiquinone.</text>
</comment>
<name>A0A9Q9AKI2_9PEZI</name>
<accession>A0A9Q9AKI2</accession>
<evidence type="ECO:0000256" key="8">
    <source>
        <dbReference type="ARBA" id="ARBA00022792"/>
    </source>
</evidence>
<keyword evidence="7" id="KW-0679">Respiratory chain</keyword>
<sequence>MTVSEQIQHTAESVKEAVGLGGHGAPTRQATRQEMSDAKLPLAYRDSCAHLLIPLNKCRYDNYYLNWRCQDERHSYEKCQYEEFKLRVKKMDEIRAQKDGERSN</sequence>